<sequence>MLEIPTSIATGSLRVGLQVVSSHKKPVLEVYYQVRNRFGPEQEIEIPVGVDGMRRSVHKSRPQDIFIQFTLVNIGGVRAENVTLRIDGELKRHHPREDFGGVFRSTISQFAPGQSQHLFSFREFDLYEYPEGGGSPLGLKAESLTITMEYDAPPGMLNWFLSLPRKVRGKKRFAKVFSFSPEIVAGDLPPAEYV</sequence>
<dbReference type="EMBL" id="CP047962">
    <property type="protein sequence ID" value="QHQ51299.1"/>
    <property type="molecule type" value="Genomic_DNA"/>
</dbReference>
<dbReference type="RefSeq" id="WP_161507159.1">
    <property type="nucleotide sequence ID" value="NZ_CAWPID010000001.1"/>
</dbReference>
<proteinExistence type="predicted"/>
<organism evidence="1 2">
    <name type="scientific">Aeromonas media</name>
    <dbReference type="NCBI Taxonomy" id="651"/>
    <lineage>
        <taxon>Bacteria</taxon>
        <taxon>Pseudomonadati</taxon>
        <taxon>Pseudomonadota</taxon>
        <taxon>Gammaproteobacteria</taxon>
        <taxon>Aeromonadales</taxon>
        <taxon>Aeromonadaceae</taxon>
        <taxon>Aeromonas</taxon>
    </lineage>
</organism>
<protein>
    <submittedName>
        <fullName evidence="1">Uncharacterized protein</fullName>
    </submittedName>
</protein>
<name>A0AAE6SII8_AERME</name>
<dbReference type="AlphaFoldDB" id="A0AAE6SII8"/>
<dbReference type="Proteomes" id="UP000463871">
    <property type="component" value="Chromosome"/>
</dbReference>
<reference evidence="1 2" key="1">
    <citation type="submission" date="2020-01" db="EMBL/GenBank/DDBJ databases">
        <title>Complete genome of Aeromonas media MC64.</title>
        <authorList>
            <person name="Cao G."/>
            <person name="Fu J."/>
            <person name="Zhong C."/>
        </authorList>
    </citation>
    <scope>NUCLEOTIDE SEQUENCE [LARGE SCALE GENOMIC DNA]</scope>
    <source>
        <strain evidence="1 2">MC64</strain>
    </source>
</reference>
<accession>A0AAE6SII8</accession>
<evidence type="ECO:0000313" key="1">
    <source>
        <dbReference type="EMBL" id="QHQ51299.1"/>
    </source>
</evidence>
<evidence type="ECO:0000313" key="2">
    <source>
        <dbReference type="Proteomes" id="UP000463871"/>
    </source>
</evidence>
<gene>
    <name evidence="1" type="ORF">GWI30_10720</name>
</gene>